<keyword evidence="1" id="KW-0812">Transmembrane</keyword>
<name>A0A3P3ZLL8_9ZZZZ</name>
<dbReference type="InterPro" id="IPR049641">
    <property type="entry name" value="THIVI_2564-like"/>
</dbReference>
<reference evidence="2" key="1">
    <citation type="submission" date="2018-10" db="EMBL/GenBank/DDBJ databases">
        <authorList>
            <person name="Plewniak F."/>
        </authorList>
    </citation>
    <scope>NUCLEOTIDE SEQUENCE</scope>
</reference>
<feature type="transmembrane region" description="Helical" evidence="1">
    <location>
        <begin position="33"/>
        <end position="53"/>
    </location>
</feature>
<dbReference type="EMBL" id="UOYP01000039">
    <property type="protein sequence ID" value="VAY86741.1"/>
    <property type="molecule type" value="Genomic_DNA"/>
</dbReference>
<protein>
    <submittedName>
        <fullName evidence="2">Uncharacterized protein</fullName>
    </submittedName>
</protein>
<gene>
    <name evidence="2" type="ORF">CARN8_1330005</name>
</gene>
<keyword evidence="1" id="KW-0472">Membrane</keyword>
<keyword evidence="1" id="KW-1133">Transmembrane helix</keyword>
<evidence type="ECO:0000313" key="2">
    <source>
        <dbReference type="EMBL" id="VAY86741.1"/>
    </source>
</evidence>
<accession>A0A3P3ZLL8</accession>
<organism evidence="2">
    <name type="scientific">mine drainage metagenome</name>
    <dbReference type="NCBI Taxonomy" id="410659"/>
    <lineage>
        <taxon>unclassified sequences</taxon>
        <taxon>metagenomes</taxon>
        <taxon>ecological metagenomes</taxon>
    </lineage>
</organism>
<evidence type="ECO:0000256" key="1">
    <source>
        <dbReference type="SAM" id="Phobius"/>
    </source>
</evidence>
<proteinExistence type="predicted"/>
<sequence>MPLVQLVIILIVVGVVLWLINTYIPMEITIKKILNAVVIIAVILWLLSVFGLLNSLSGIRVGR</sequence>
<dbReference type="NCBIfam" id="NF041949">
    <property type="entry name" value="THIVI_2564_fam"/>
    <property type="match status" value="1"/>
</dbReference>
<dbReference type="AlphaFoldDB" id="A0A3P3ZLL8"/>
<feature type="transmembrane region" description="Helical" evidence="1">
    <location>
        <begin position="6"/>
        <end position="26"/>
    </location>
</feature>